<evidence type="ECO:0000313" key="2">
    <source>
        <dbReference type="Proteomes" id="UP001595764"/>
    </source>
</evidence>
<dbReference type="InterPro" id="IPR036388">
    <property type="entry name" value="WH-like_DNA-bd_sf"/>
</dbReference>
<evidence type="ECO:0000313" key="1">
    <source>
        <dbReference type="EMBL" id="MFC3509571.1"/>
    </source>
</evidence>
<dbReference type="EMBL" id="JBHRWI010000005">
    <property type="protein sequence ID" value="MFC3509571.1"/>
    <property type="molecule type" value="Genomic_DNA"/>
</dbReference>
<proteinExistence type="predicted"/>
<dbReference type="SUPFAM" id="SSF48613">
    <property type="entry name" value="Heme oxygenase-like"/>
    <property type="match status" value="1"/>
</dbReference>
<reference evidence="2" key="1">
    <citation type="journal article" date="2019" name="Int. J. Syst. Evol. Microbiol.">
        <title>The Global Catalogue of Microorganisms (GCM) 10K type strain sequencing project: providing services to taxonomists for standard genome sequencing and annotation.</title>
        <authorList>
            <consortium name="The Broad Institute Genomics Platform"/>
            <consortium name="The Broad Institute Genome Sequencing Center for Infectious Disease"/>
            <person name="Wu L."/>
            <person name="Ma J."/>
        </authorList>
    </citation>
    <scope>NUCLEOTIDE SEQUENCE [LARGE SCALE GENOMIC DNA]</scope>
    <source>
        <strain evidence="2">CGMCC 4.7682</strain>
    </source>
</reference>
<dbReference type="InterPro" id="IPR016084">
    <property type="entry name" value="Haem_Oase-like_multi-hlx"/>
</dbReference>
<dbReference type="Proteomes" id="UP001595764">
    <property type="component" value="Unassembled WGS sequence"/>
</dbReference>
<keyword evidence="2" id="KW-1185">Reference proteome</keyword>
<comment type="caution">
    <text evidence="1">The sequence shown here is derived from an EMBL/GenBank/DDBJ whole genome shotgun (WGS) entry which is preliminary data.</text>
</comment>
<gene>
    <name evidence="1" type="ORF">ACFORO_05305</name>
</gene>
<accession>A0ABV7QC76</accession>
<dbReference type="RefSeq" id="WP_377871993.1">
    <property type="nucleotide sequence ID" value="NZ_JBHMAY010000035.1"/>
</dbReference>
<sequence length="349" mass="39957">MTSTQDLNYKPRLRHCTFFVPNRGGDNDNGDLDGVLDGILMIVGDQHFELSHEGAELKTFLDFKRYLDGRHTVEQISEITGISVEDTLAIVTNFAEQGLMREADTALERIPTETFLKQIDKSCAMWTEQIGYHRLWSGLENRTFRKEVFLGLILETYHYINSASRHISTAIAHCYDPAWKKMLSEYLAEEYDHSWMARDSLVNMGLSKEEVENAHPLIGTWSWTNNLCEIAREDTLGYLACTKLFEARGIETLDGANTLQRLAVDYGFPEDCLAPLVSHVAEDVKANHTGLLEEALADRDYVPAWQAHRAVNNLHDLKHSFDQYNYGIIQYYSDVSNYIPRLKVDYFSL</sequence>
<dbReference type="Pfam" id="PF14518">
    <property type="entry name" value="Haem_oxygenas_2"/>
    <property type="match status" value="1"/>
</dbReference>
<dbReference type="Gene3D" id="1.20.910.10">
    <property type="entry name" value="Heme oxygenase-like"/>
    <property type="match status" value="1"/>
</dbReference>
<dbReference type="Gene3D" id="1.10.10.10">
    <property type="entry name" value="Winged helix-like DNA-binding domain superfamily/Winged helix DNA-binding domain"/>
    <property type="match status" value="1"/>
</dbReference>
<organism evidence="1 2">
    <name type="scientific">Amycolatopsis halotolerans</name>
    <dbReference type="NCBI Taxonomy" id="330083"/>
    <lineage>
        <taxon>Bacteria</taxon>
        <taxon>Bacillati</taxon>
        <taxon>Actinomycetota</taxon>
        <taxon>Actinomycetes</taxon>
        <taxon>Pseudonocardiales</taxon>
        <taxon>Pseudonocardiaceae</taxon>
        <taxon>Amycolatopsis</taxon>
    </lineage>
</organism>
<protein>
    <submittedName>
        <fullName evidence="1">Iron-containing redox enzyme family protein</fullName>
    </submittedName>
</protein>
<name>A0ABV7QC76_9PSEU</name>